<evidence type="ECO:0000256" key="4">
    <source>
        <dbReference type="ARBA" id="ARBA00023136"/>
    </source>
</evidence>
<evidence type="ECO:0000256" key="1">
    <source>
        <dbReference type="ARBA" id="ARBA00004127"/>
    </source>
</evidence>
<comment type="caution">
    <text evidence="7">The sequence shown here is derived from an EMBL/GenBank/DDBJ whole genome shotgun (WGS) entry which is preliminary data.</text>
</comment>
<keyword evidence="3 5" id="KW-1133">Transmembrane helix</keyword>
<keyword evidence="2 5" id="KW-0812">Transmembrane</keyword>
<evidence type="ECO:0000256" key="5">
    <source>
        <dbReference type="SAM" id="Phobius"/>
    </source>
</evidence>
<proteinExistence type="predicted"/>
<evidence type="ECO:0000313" key="7">
    <source>
        <dbReference type="EMBL" id="HEC74149.1"/>
    </source>
</evidence>
<dbReference type="Pfam" id="PF06803">
    <property type="entry name" value="DUF1232"/>
    <property type="match status" value="1"/>
</dbReference>
<protein>
    <submittedName>
        <fullName evidence="7">DUF1232 domain-containing protein</fullName>
    </submittedName>
</protein>
<evidence type="ECO:0000256" key="2">
    <source>
        <dbReference type="ARBA" id="ARBA00022692"/>
    </source>
</evidence>
<dbReference type="AlphaFoldDB" id="A0A7C1ZTZ9"/>
<dbReference type="GO" id="GO:0012505">
    <property type="term" value="C:endomembrane system"/>
    <property type="evidence" value="ECO:0007669"/>
    <property type="project" value="UniProtKB-SubCell"/>
</dbReference>
<gene>
    <name evidence="7" type="ORF">ENI26_07225</name>
</gene>
<accession>A0A7C1ZTZ9</accession>
<feature type="transmembrane region" description="Helical" evidence="5">
    <location>
        <begin position="101"/>
        <end position="122"/>
    </location>
</feature>
<name>A0A7C1ZTZ9_9GAMM</name>
<evidence type="ECO:0000259" key="6">
    <source>
        <dbReference type="Pfam" id="PF06803"/>
    </source>
</evidence>
<dbReference type="Proteomes" id="UP000886384">
    <property type="component" value="Unassembled WGS sequence"/>
</dbReference>
<organism evidence="7">
    <name type="scientific">Methylophaga aminisulfidivorans</name>
    <dbReference type="NCBI Taxonomy" id="230105"/>
    <lineage>
        <taxon>Bacteria</taxon>
        <taxon>Pseudomonadati</taxon>
        <taxon>Pseudomonadota</taxon>
        <taxon>Gammaproteobacteria</taxon>
        <taxon>Thiotrichales</taxon>
        <taxon>Piscirickettsiaceae</taxon>
        <taxon>Methylophaga</taxon>
    </lineage>
</organism>
<evidence type="ECO:0000256" key="3">
    <source>
        <dbReference type="ARBA" id="ARBA00022989"/>
    </source>
</evidence>
<feature type="domain" description="DUF1232" evidence="6">
    <location>
        <begin position="33"/>
        <end position="67"/>
    </location>
</feature>
<sequence>MIKTLKRWASKAKQYITALYLAYLHPDVSRLSKLFIILIVAYAVSPIDLIPDFIPILGLLDEVILLPIACYLTIKTLPVDVWQSCLLQAEQRKISLPAIRWMGWLIILFWIFIISGGIYYFLLA</sequence>
<comment type="subcellular location">
    <subcellularLocation>
        <location evidence="1">Endomembrane system</location>
        <topology evidence="1">Multi-pass membrane protein</topology>
    </subcellularLocation>
</comment>
<reference evidence="7" key="1">
    <citation type="journal article" date="2020" name="mSystems">
        <title>Genome- and Community-Level Interaction Insights into Carbon Utilization and Element Cycling Functions of Hydrothermarchaeota in Hydrothermal Sediment.</title>
        <authorList>
            <person name="Zhou Z."/>
            <person name="Liu Y."/>
            <person name="Xu W."/>
            <person name="Pan J."/>
            <person name="Luo Z.H."/>
            <person name="Li M."/>
        </authorList>
    </citation>
    <scope>NUCLEOTIDE SEQUENCE [LARGE SCALE GENOMIC DNA]</scope>
    <source>
        <strain evidence="7">HyVt-380</strain>
    </source>
</reference>
<dbReference type="InterPro" id="IPR010652">
    <property type="entry name" value="DUF1232"/>
</dbReference>
<keyword evidence="4 5" id="KW-0472">Membrane</keyword>
<dbReference type="EMBL" id="DRHY01000159">
    <property type="protein sequence ID" value="HEC74149.1"/>
    <property type="molecule type" value="Genomic_DNA"/>
</dbReference>
<feature type="transmembrane region" description="Helical" evidence="5">
    <location>
        <begin position="31"/>
        <end position="47"/>
    </location>
</feature>